<keyword evidence="1" id="KW-0812">Transmembrane</keyword>
<protein>
    <submittedName>
        <fullName evidence="3">C4-dicarboxylate transporter</fullName>
    </submittedName>
</protein>
<dbReference type="AlphaFoldDB" id="A0A364P261"/>
<evidence type="ECO:0000313" key="4">
    <source>
        <dbReference type="Proteomes" id="UP000251075"/>
    </source>
</evidence>
<organism evidence="3 4">
    <name type="scientific">Paramagnetospirillum kuznetsovii</name>
    <dbReference type="NCBI Taxonomy" id="2053833"/>
    <lineage>
        <taxon>Bacteria</taxon>
        <taxon>Pseudomonadati</taxon>
        <taxon>Pseudomonadota</taxon>
        <taxon>Alphaproteobacteria</taxon>
        <taxon>Rhodospirillales</taxon>
        <taxon>Magnetospirillaceae</taxon>
        <taxon>Paramagnetospirillum</taxon>
    </lineage>
</organism>
<feature type="transmembrane region" description="Helical" evidence="1">
    <location>
        <begin position="306"/>
        <end position="330"/>
    </location>
</feature>
<dbReference type="Proteomes" id="UP000251075">
    <property type="component" value="Unassembled WGS sequence"/>
</dbReference>
<dbReference type="Pfam" id="PF13185">
    <property type="entry name" value="GAF_2"/>
    <property type="match status" value="1"/>
</dbReference>
<evidence type="ECO:0000259" key="2">
    <source>
        <dbReference type="Pfam" id="PF13185"/>
    </source>
</evidence>
<sequence length="518" mass="55912">MNRIAAFVTENARLAWVVALLFVVASSVLAAHQSRDRREAERLSLLQTEVGRRGIEIMSQTLNGNVMGSLSLLGVIDDEVKRDALGTLAPNSPYMTGLLAALSGAHGADGVFVIGQDGILKSSWDISGRPSTGLDVRFRPYYQMAMQGRDNVYAAVSLARGDRSLYFATPVFAANSRNSAVVGAVVARTSVARVDSLLRERADISLLLSPQGVVFASSRPEWIGTLAGMPSPERLKAIRDLKQFGAMFDRADPPLLPFAVDGGMLTLDGRHFALASAKVQWNDPYGEWSVVLMEDLSRTVSPADSLWAGLGTAAVLLIMGALALTMLRYLHAQTLAIHKNEDLALAQAASAERKSRRAEAGLNFQRAKSTHELARTFLAETHRILGALQGMIYVCVGQGQMRLAASYACDERVPDALESGQGLLGQCVIDRQPRVLDTTDHHSWTIRSALGNARPAAVMMAPLLLDDSVLGVVEIAVLNHPDQHAREQFVELASLLALNLEILRRHSPAGTALTEANP</sequence>
<name>A0A364P261_9PROT</name>
<keyword evidence="1" id="KW-1133">Transmembrane helix</keyword>
<dbReference type="SUPFAM" id="SSF55781">
    <property type="entry name" value="GAF domain-like"/>
    <property type="match status" value="1"/>
</dbReference>
<dbReference type="RefSeq" id="WP_112142637.1">
    <property type="nucleotide sequence ID" value="NZ_PGTO01000002.1"/>
</dbReference>
<dbReference type="InterPro" id="IPR003018">
    <property type="entry name" value="GAF"/>
</dbReference>
<dbReference type="Gene3D" id="3.30.450.20">
    <property type="entry name" value="PAS domain"/>
    <property type="match status" value="2"/>
</dbReference>
<feature type="domain" description="GAF" evidence="2">
    <location>
        <begin position="368"/>
        <end position="501"/>
    </location>
</feature>
<dbReference type="Gene3D" id="3.30.450.40">
    <property type="match status" value="1"/>
</dbReference>
<accession>A0A364P261</accession>
<gene>
    <name evidence="3" type="ORF">CU669_04745</name>
</gene>
<evidence type="ECO:0000313" key="3">
    <source>
        <dbReference type="EMBL" id="RAU23439.1"/>
    </source>
</evidence>
<evidence type="ECO:0000256" key="1">
    <source>
        <dbReference type="SAM" id="Phobius"/>
    </source>
</evidence>
<dbReference type="OrthoDB" id="7327072at2"/>
<comment type="caution">
    <text evidence="3">The sequence shown here is derived from an EMBL/GenBank/DDBJ whole genome shotgun (WGS) entry which is preliminary data.</text>
</comment>
<keyword evidence="4" id="KW-1185">Reference proteome</keyword>
<dbReference type="InterPro" id="IPR029016">
    <property type="entry name" value="GAF-like_dom_sf"/>
</dbReference>
<keyword evidence="1" id="KW-0472">Membrane</keyword>
<reference evidence="3 4" key="1">
    <citation type="submission" date="2017-11" db="EMBL/GenBank/DDBJ databases">
        <title>Draft genome sequence of magnetotactic bacterium Magnetospirillum kuznetsovii LBB-42.</title>
        <authorList>
            <person name="Grouzdev D.S."/>
            <person name="Rysina M.S."/>
            <person name="Baslerov R.V."/>
            <person name="Koziaeva V."/>
        </authorList>
    </citation>
    <scope>NUCLEOTIDE SEQUENCE [LARGE SCALE GENOMIC DNA]</scope>
    <source>
        <strain evidence="3 4">LBB-42</strain>
    </source>
</reference>
<proteinExistence type="predicted"/>
<dbReference type="EMBL" id="PGTO01000002">
    <property type="protein sequence ID" value="RAU23439.1"/>
    <property type="molecule type" value="Genomic_DNA"/>
</dbReference>